<protein>
    <recommendedName>
        <fullName evidence="11">RecA family profile 1 domain-containing protein</fullName>
    </recommendedName>
</protein>
<dbReference type="InterPro" id="IPR027417">
    <property type="entry name" value="P-loop_NTPase"/>
</dbReference>
<evidence type="ECO:0000256" key="5">
    <source>
        <dbReference type="ARBA" id="ARBA00022840"/>
    </source>
</evidence>
<dbReference type="InterPro" id="IPR020588">
    <property type="entry name" value="RecA_ATP-bd"/>
</dbReference>
<dbReference type="OrthoDB" id="5957327at2759"/>
<dbReference type="InterPro" id="IPR016467">
    <property type="entry name" value="DNA_recomb/repair_RecA-like"/>
</dbReference>
<proteinExistence type="inferred from homology"/>
<dbReference type="EMBL" id="GL832958">
    <property type="protein sequence ID" value="EGD80766.1"/>
    <property type="molecule type" value="Genomic_DNA"/>
</dbReference>
<dbReference type="AlphaFoldDB" id="F2U038"/>
<dbReference type="GO" id="GO:0003697">
    <property type="term" value="F:single-stranded DNA binding"/>
    <property type="evidence" value="ECO:0007669"/>
    <property type="project" value="TreeGrafter"/>
</dbReference>
<dbReference type="GO" id="GO:0005657">
    <property type="term" value="C:replication fork"/>
    <property type="evidence" value="ECO:0007669"/>
    <property type="project" value="TreeGrafter"/>
</dbReference>
<dbReference type="InterPro" id="IPR058766">
    <property type="entry name" value="HHH_XRCC3_RAD51B"/>
</dbReference>
<keyword evidence="6" id="KW-0238">DNA-binding</keyword>
<dbReference type="GO" id="GO:0005524">
    <property type="term" value="F:ATP binding"/>
    <property type="evidence" value="ECO:0007669"/>
    <property type="project" value="UniProtKB-KW"/>
</dbReference>
<keyword evidence="9" id="KW-0539">Nucleus</keyword>
<evidence type="ECO:0000259" key="11">
    <source>
        <dbReference type="PROSITE" id="PS50162"/>
    </source>
</evidence>
<keyword evidence="3" id="KW-0547">Nucleotide-binding</keyword>
<dbReference type="CDD" id="cd19493">
    <property type="entry name" value="Rad51B"/>
    <property type="match status" value="1"/>
</dbReference>
<dbReference type="Pfam" id="PF08423">
    <property type="entry name" value="Rad51"/>
    <property type="match status" value="1"/>
</dbReference>
<dbReference type="STRING" id="946362.F2U038"/>
<dbReference type="OMA" id="IHCQGHN"/>
<dbReference type="InterPro" id="IPR013632">
    <property type="entry name" value="Rad51_C"/>
</dbReference>
<name>F2U038_SALR5</name>
<reference evidence="12" key="1">
    <citation type="submission" date="2009-08" db="EMBL/GenBank/DDBJ databases">
        <title>Annotation of Salpingoeca rosetta.</title>
        <authorList>
            <consortium name="The Broad Institute Genome Sequencing Platform"/>
            <person name="Russ C."/>
            <person name="Cuomo C."/>
            <person name="Burger G."/>
            <person name="Gray M.W."/>
            <person name="Holland P.W.H."/>
            <person name="King N."/>
            <person name="Lang F.B.F."/>
            <person name="Roger A.J."/>
            <person name="Ruiz-Trillo I."/>
            <person name="Young S.K."/>
            <person name="Zeng Q."/>
            <person name="Gargeya S."/>
            <person name="Alvarado L."/>
            <person name="Berlin A."/>
            <person name="Chapman S.B."/>
            <person name="Chen Z."/>
            <person name="Freedman E."/>
            <person name="Gellesch M."/>
            <person name="Goldberg J."/>
            <person name="Griggs A."/>
            <person name="Gujja S."/>
            <person name="Heilman E."/>
            <person name="Heiman D."/>
            <person name="Howarth C."/>
            <person name="Mehta T."/>
            <person name="Neiman D."/>
            <person name="Pearson M."/>
            <person name="Roberts A."/>
            <person name="Saif S."/>
            <person name="Shea T."/>
            <person name="Shenoy N."/>
            <person name="Sisk P."/>
            <person name="Stolte C."/>
            <person name="Sykes S."/>
            <person name="White J."/>
            <person name="Yandava C."/>
            <person name="Haas B."/>
            <person name="Nusbaum C."/>
            <person name="Birren B."/>
        </authorList>
    </citation>
    <scope>NUCLEOTIDE SEQUENCE [LARGE SCALE GENOMIC DNA]</scope>
    <source>
        <strain evidence="12">ATCC 50818</strain>
    </source>
</reference>
<keyword evidence="4" id="KW-0227">DNA damage</keyword>
<keyword evidence="7" id="KW-0233">DNA recombination</keyword>
<dbReference type="SUPFAM" id="SSF52540">
    <property type="entry name" value="P-loop containing nucleoside triphosphate hydrolases"/>
    <property type="match status" value="1"/>
</dbReference>
<dbReference type="Pfam" id="PF26169">
    <property type="entry name" value="HHH_XRCC3_RpoA"/>
    <property type="match status" value="1"/>
</dbReference>
<keyword evidence="13" id="KW-1185">Reference proteome</keyword>
<dbReference type="InterPro" id="IPR003593">
    <property type="entry name" value="AAA+_ATPase"/>
</dbReference>
<dbReference type="InParanoid" id="F2U038"/>
<dbReference type="SMART" id="SM00382">
    <property type="entry name" value="AAA"/>
    <property type="match status" value="1"/>
</dbReference>
<accession>F2U038</accession>
<evidence type="ECO:0000256" key="7">
    <source>
        <dbReference type="ARBA" id="ARBA00023172"/>
    </source>
</evidence>
<dbReference type="GO" id="GO:0003690">
    <property type="term" value="F:double-stranded DNA binding"/>
    <property type="evidence" value="ECO:0007669"/>
    <property type="project" value="TreeGrafter"/>
</dbReference>
<dbReference type="GO" id="GO:0000400">
    <property type="term" value="F:four-way junction DNA binding"/>
    <property type="evidence" value="ECO:0007669"/>
    <property type="project" value="TreeGrafter"/>
</dbReference>
<feature type="compositionally biased region" description="Polar residues" evidence="10">
    <location>
        <begin position="348"/>
        <end position="366"/>
    </location>
</feature>
<evidence type="ECO:0000256" key="10">
    <source>
        <dbReference type="SAM" id="MobiDB-lite"/>
    </source>
</evidence>
<dbReference type="InterPro" id="IPR030548">
    <property type="entry name" value="RAD51B"/>
</dbReference>
<evidence type="ECO:0000313" key="12">
    <source>
        <dbReference type="EMBL" id="EGD80766.1"/>
    </source>
</evidence>
<dbReference type="PROSITE" id="PS50162">
    <property type="entry name" value="RECA_2"/>
    <property type="match status" value="1"/>
</dbReference>
<organism evidence="13">
    <name type="scientific">Salpingoeca rosetta (strain ATCC 50818 / BSB-021)</name>
    <dbReference type="NCBI Taxonomy" id="946362"/>
    <lineage>
        <taxon>Eukaryota</taxon>
        <taxon>Choanoflagellata</taxon>
        <taxon>Craspedida</taxon>
        <taxon>Salpingoecidae</taxon>
        <taxon>Salpingoeca</taxon>
    </lineage>
</organism>
<evidence type="ECO:0000256" key="8">
    <source>
        <dbReference type="ARBA" id="ARBA00023204"/>
    </source>
</evidence>
<gene>
    <name evidence="12" type="ORF">PTSG_01354</name>
</gene>
<keyword evidence="5" id="KW-0067">ATP-binding</keyword>
<feature type="region of interest" description="Disordered" evidence="10">
    <location>
        <begin position="339"/>
        <end position="366"/>
    </location>
</feature>
<comment type="similarity">
    <text evidence="2">Belongs to the RecA family. RAD51 subfamily.</text>
</comment>
<evidence type="ECO:0000256" key="4">
    <source>
        <dbReference type="ARBA" id="ARBA00022763"/>
    </source>
</evidence>
<dbReference type="KEGG" id="sre:PTSG_01354"/>
<feature type="domain" description="RecA family profile 1" evidence="11">
    <location>
        <begin position="75"/>
        <end position="250"/>
    </location>
</feature>
<sequence length="366" mass="39947">MSARRPLRRVASLREPVTSFLASKKITTVADVLVLNILELLDLGIAYDEATHLIDACTKAVAPEPQTVLEMLEERKRFLPTTLPTLDRNLAGGLPIGMITEVAGPSGCGKTQFCMMMTSVAAVGVNGHEPGGVLYLDTEGSFSNKRLVAMASQRFPVQLATNEALVDMSKRIQVITTKTSAELLRVLETLDVRIVEMKARLVILDSAASLLRKEYQGNQQERRDVLAREATLLKRWAQTYAIPVLVTNQVTTRFDDNQGGDAFVTAALGNTWAHSVNTRLTVNFAPSDALRFLSVIKSPLVASSSIAYRITDQGLVEDDAPVPAELTRAQTATAVRIEARHRTRQQDGSRGTSAQVHRSVLSAQIN</sequence>
<dbReference type="PANTHER" id="PTHR46456">
    <property type="entry name" value="DNA REPAIR PROTEIN RAD51 HOMOLOG 2"/>
    <property type="match status" value="1"/>
</dbReference>
<dbReference type="GO" id="GO:0140664">
    <property type="term" value="F:ATP-dependent DNA damage sensor activity"/>
    <property type="evidence" value="ECO:0007669"/>
    <property type="project" value="InterPro"/>
</dbReference>
<dbReference type="GeneID" id="16077924"/>
<dbReference type="Gene3D" id="3.40.50.300">
    <property type="entry name" value="P-loop containing nucleotide triphosphate hydrolases"/>
    <property type="match status" value="1"/>
</dbReference>
<dbReference type="PANTHER" id="PTHR46456:SF1">
    <property type="entry name" value="DNA REPAIR PROTEIN RAD51 HOMOLOG 2"/>
    <property type="match status" value="1"/>
</dbReference>
<dbReference type="PIRSF" id="PIRSF005856">
    <property type="entry name" value="Rad51"/>
    <property type="match status" value="1"/>
</dbReference>
<evidence type="ECO:0000256" key="3">
    <source>
        <dbReference type="ARBA" id="ARBA00022741"/>
    </source>
</evidence>
<dbReference type="GO" id="GO:0033063">
    <property type="term" value="C:Rad51B-Rad51C-Rad51D-XRCC2 complex"/>
    <property type="evidence" value="ECO:0007669"/>
    <property type="project" value="InterPro"/>
</dbReference>
<keyword evidence="8" id="KW-0234">DNA repair</keyword>
<evidence type="ECO:0000256" key="1">
    <source>
        <dbReference type="ARBA" id="ARBA00004123"/>
    </source>
</evidence>
<dbReference type="Proteomes" id="UP000007799">
    <property type="component" value="Unassembled WGS sequence"/>
</dbReference>
<comment type="subcellular location">
    <subcellularLocation>
        <location evidence="1">Nucleus</location>
    </subcellularLocation>
</comment>
<evidence type="ECO:0000256" key="6">
    <source>
        <dbReference type="ARBA" id="ARBA00023125"/>
    </source>
</evidence>
<dbReference type="RefSeq" id="XP_004997327.1">
    <property type="nucleotide sequence ID" value="XM_004997270.1"/>
</dbReference>
<dbReference type="eggNOG" id="KOG1433">
    <property type="taxonomic scope" value="Eukaryota"/>
</dbReference>
<dbReference type="FunCoup" id="F2U038">
    <property type="interactions" value="280"/>
</dbReference>
<evidence type="ECO:0000313" key="13">
    <source>
        <dbReference type="Proteomes" id="UP000007799"/>
    </source>
</evidence>
<evidence type="ECO:0000256" key="9">
    <source>
        <dbReference type="ARBA" id="ARBA00023242"/>
    </source>
</evidence>
<dbReference type="GO" id="GO:0000724">
    <property type="term" value="P:double-strand break repair via homologous recombination"/>
    <property type="evidence" value="ECO:0007669"/>
    <property type="project" value="InterPro"/>
</dbReference>
<evidence type="ECO:0000256" key="2">
    <source>
        <dbReference type="ARBA" id="ARBA00007095"/>
    </source>
</evidence>